<evidence type="ECO:0008006" key="3">
    <source>
        <dbReference type="Google" id="ProtNLM"/>
    </source>
</evidence>
<reference evidence="1 2" key="1">
    <citation type="submission" date="2023-06" db="EMBL/GenBank/DDBJ databases">
        <title>Sporosarcina sp. nov., isolated from Korean traditional fermented seafood 'Jeotgal'.</title>
        <authorList>
            <person name="Yang A.I."/>
            <person name="Shin N.-R."/>
        </authorList>
    </citation>
    <scope>NUCLEOTIDE SEQUENCE [LARGE SCALE GENOMIC DNA]</scope>
    <source>
        <strain evidence="1 2">KCTC13119</strain>
    </source>
</reference>
<name>A0ABU4GCG0_9BACL</name>
<comment type="caution">
    <text evidence="1">The sequence shown here is derived from an EMBL/GenBank/DDBJ whole genome shotgun (WGS) entry which is preliminary data.</text>
</comment>
<organism evidence="1 2">
    <name type="scientific">Sporosarcina saromensis</name>
    <dbReference type="NCBI Taxonomy" id="359365"/>
    <lineage>
        <taxon>Bacteria</taxon>
        <taxon>Bacillati</taxon>
        <taxon>Bacillota</taxon>
        <taxon>Bacilli</taxon>
        <taxon>Bacillales</taxon>
        <taxon>Caryophanaceae</taxon>
        <taxon>Sporosarcina</taxon>
    </lineage>
</organism>
<sequence>MPELNAEQLAALERFNVSISDQPMGLMKVEDLLTHAGSSQIIHLIQTQMGAPTDAVALSIFMRRYGFFIAAHLHMLSNFNLRWTGRLEDIAVEVGEGNLSFSIPSEPFRTVQERENDIRFLLEQYGHPVVNYLSKRAPISKLILWENIWGYVIWMYSMLLQENCPSAQDDLDILLHDATWTPQLRRSPFKQFLQNEPVLEAMTNYKRTTCCLYKELPNTEKCPYCPLNKK</sequence>
<protein>
    <recommendedName>
        <fullName evidence="3">Ferric iron reductase protein FhuF, involved in iron transport</fullName>
    </recommendedName>
</protein>
<dbReference type="RefSeq" id="WP_317945892.1">
    <property type="nucleotide sequence ID" value="NZ_JAUBDI010000020.1"/>
</dbReference>
<keyword evidence="2" id="KW-1185">Reference proteome</keyword>
<proteinExistence type="predicted"/>
<dbReference type="Proteomes" id="UP001282284">
    <property type="component" value="Unassembled WGS sequence"/>
</dbReference>
<dbReference type="EMBL" id="JAUBDI010000020">
    <property type="protein sequence ID" value="MDW0114679.1"/>
    <property type="molecule type" value="Genomic_DNA"/>
</dbReference>
<evidence type="ECO:0000313" key="1">
    <source>
        <dbReference type="EMBL" id="MDW0114679.1"/>
    </source>
</evidence>
<evidence type="ECO:0000313" key="2">
    <source>
        <dbReference type="Proteomes" id="UP001282284"/>
    </source>
</evidence>
<gene>
    <name evidence="1" type="ORF">QT711_15890</name>
</gene>
<accession>A0ABU4GCG0</accession>